<feature type="transmembrane region" description="Helical" evidence="12">
    <location>
        <begin position="788"/>
        <end position="808"/>
    </location>
</feature>
<evidence type="ECO:0000256" key="4">
    <source>
        <dbReference type="ARBA" id="ARBA00022692"/>
    </source>
</evidence>
<dbReference type="Gene3D" id="3.40.50.2300">
    <property type="match status" value="2"/>
</dbReference>
<dbReference type="InterPro" id="IPR011500">
    <property type="entry name" value="GPCR_3_9-Cys_dom"/>
</dbReference>
<evidence type="ECO:0000259" key="13">
    <source>
        <dbReference type="PROSITE" id="PS50259"/>
    </source>
</evidence>
<feature type="transmembrane region" description="Helical" evidence="12">
    <location>
        <begin position="6"/>
        <end position="26"/>
    </location>
</feature>
<dbReference type="SUPFAM" id="SSF53822">
    <property type="entry name" value="Periplasmic binding protein-like I"/>
    <property type="match status" value="1"/>
</dbReference>
<dbReference type="InterPro" id="IPR028082">
    <property type="entry name" value="Peripla_BP_I"/>
</dbReference>
<keyword evidence="15" id="KW-1185">Reference proteome</keyword>
<dbReference type="GO" id="GO:0005886">
    <property type="term" value="C:plasma membrane"/>
    <property type="evidence" value="ECO:0007669"/>
    <property type="project" value="UniProtKB-SubCell"/>
</dbReference>
<comment type="similarity">
    <text evidence="2">Belongs to the G-protein coupled receptor 3 family.</text>
</comment>
<keyword evidence="4 12" id="KW-0812">Transmembrane</keyword>
<dbReference type="CDD" id="cd15283">
    <property type="entry name" value="7tmC_V2R_pheromone"/>
    <property type="match status" value="1"/>
</dbReference>
<keyword evidence="6 12" id="KW-1133">Transmembrane helix</keyword>
<organism evidence="14 15">
    <name type="scientific">Varanus komodoensis</name>
    <name type="common">Komodo dragon</name>
    <dbReference type="NCBI Taxonomy" id="61221"/>
    <lineage>
        <taxon>Eukaryota</taxon>
        <taxon>Metazoa</taxon>
        <taxon>Chordata</taxon>
        <taxon>Craniata</taxon>
        <taxon>Vertebrata</taxon>
        <taxon>Euteleostomi</taxon>
        <taxon>Lepidosauria</taxon>
        <taxon>Squamata</taxon>
        <taxon>Bifurcata</taxon>
        <taxon>Unidentata</taxon>
        <taxon>Episquamata</taxon>
        <taxon>Toxicofera</taxon>
        <taxon>Anguimorpha</taxon>
        <taxon>Paleoanguimorpha</taxon>
        <taxon>Varanoidea</taxon>
        <taxon>Varanidae</taxon>
        <taxon>Varanus</taxon>
    </lineage>
</organism>
<evidence type="ECO:0000256" key="6">
    <source>
        <dbReference type="ARBA" id="ARBA00022989"/>
    </source>
</evidence>
<feature type="transmembrane region" description="Helical" evidence="12">
    <location>
        <begin position="820"/>
        <end position="843"/>
    </location>
</feature>
<keyword evidence="10" id="KW-0325">Glycoprotein</keyword>
<feature type="transmembrane region" description="Helical" evidence="12">
    <location>
        <begin position="632"/>
        <end position="652"/>
    </location>
</feature>
<reference evidence="14" key="2">
    <citation type="submission" date="2025-09" db="UniProtKB">
        <authorList>
            <consortium name="Ensembl"/>
        </authorList>
    </citation>
    <scope>IDENTIFICATION</scope>
</reference>
<evidence type="ECO:0000256" key="3">
    <source>
        <dbReference type="ARBA" id="ARBA00022475"/>
    </source>
</evidence>
<feature type="transmembrane region" description="Helical" evidence="12">
    <location>
        <begin position="753"/>
        <end position="776"/>
    </location>
</feature>
<evidence type="ECO:0000256" key="8">
    <source>
        <dbReference type="ARBA" id="ARBA00023136"/>
    </source>
</evidence>
<feature type="transmembrane region" description="Helical" evidence="12">
    <location>
        <begin position="594"/>
        <end position="617"/>
    </location>
</feature>
<dbReference type="Ensembl" id="ENSVKKT00000018277.1">
    <property type="protein sequence ID" value="ENSVKKP00000017829.1"/>
    <property type="gene ID" value="ENSVKKG00000012182.1"/>
</dbReference>
<name>A0A8D2L7G0_VARKO</name>
<dbReference type="PROSITE" id="PS50259">
    <property type="entry name" value="G_PROTEIN_RECEP_F3_4"/>
    <property type="match status" value="1"/>
</dbReference>
<feature type="transmembrane region" description="Helical" evidence="12">
    <location>
        <begin position="709"/>
        <end position="727"/>
    </location>
</feature>
<dbReference type="Pfam" id="PF00003">
    <property type="entry name" value="7tm_3"/>
    <property type="match status" value="1"/>
</dbReference>
<dbReference type="AlphaFoldDB" id="A0A8D2L7G0"/>
<evidence type="ECO:0000256" key="9">
    <source>
        <dbReference type="ARBA" id="ARBA00023170"/>
    </source>
</evidence>
<dbReference type="PROSITE" id="PS00981">
    <property type="entry name" value="G_PROTEIN_RECEP_F3_3"/>
    <property type="match status" value="1"/>
</dbReference>
<evidence type="ECO:0000256" key="11">
    <source>
        <dbReference type="ARBA" id="ARBA00023224"/>
    </source>
</evidence>
<evidence type="ECO:0000313" key="15">
    <source>
        <dbReference type="Proteomes" id="UP000694545"/>
    </source>
</evidence>
<keyword evidence="5" id="KW-0732">Signal</keyword>
<dbReference type="Gene3D" id="2.10.50.30">
    <property type="entry name" value="GPCR, family 3, nine cysteines domain"/>
    <property type="match status" value="1"/>
</dbReference>
<dbReference type="InterPro" id="IPR000337">
    <property type="entry name" value="GPCR_3"/>
</dbReference>
<dbReference type="InterPro" id="IPR017978">
    <property type="entry name" value="GPCR_3_C"/>
</dbReference>
<evidence type="ECO:0000313" key="14">
    <source>
        <dbReference type="Ensembl" id="ENSVKKP00000017829.1"/>
    </source>
</evidence>
<dbReference type="PANTHER" id="PTHR24061">
    <property type="entry name" value="CALCIUM-SENSING RECEPTOR-RELATED"/>
    <property type="match status" value="1"/>
</dbReference>
<protein>
    <recommendedName>
        <fullName evidence="13">G-protein coupled receptors family 3 profile domain-containing protein</fullName>
    </recommendedName>
</protein>
<reference evidence="14" key="1">
    <citation type="submission" date="2025-08" db="UniProtKB">
        <authorList>
            <consortium name="Ensembl"/>
        </authorList>
    </citation>
    <scope>IDENTIFICATION</scope>
</reference>
<dbReference type="FunFam" id="2.10.50.30:FF:000002">
    <property type="entry name" value="Vomeronasal 2 receptor, h1"/>
    <property type="match status" value="1"/>
</dbReference>
<dbReference type="InterPro" id="IPR000068">
    <property type="entry name" value="GPCR_3_Ca_sens_rcpt-rel"/>
</dbReference>
<feature type="transmembrane region" description="Helical" evidence="12">
    <location>
        <begin position="38"/>
        <end position="61"/>
    </location>
</feature>
<comment type="subcellular location">
    <subcellularLocation>
        <location evidence="1">Cell membrane</location>
        <topology evidence="1">Multi-pass membrane protein</topology>
    </subcellularLocation>
</comment>
<keyword evidence="9" id="KW-0675">Receptor</keyword>
<dbReference type="Pfam" id="PF01094">
    <property type="entry name" value="ANF_receptor"/>
    <property type="match status" value="1"/>
</dbReference>
<dbReference type="OMA" id="PRVDFYI"/>
<keyword evidence="7" id="KW-0297">G-protein coupled receptor</keyword>
<dbReference type="PANTHER" id="PTHR24061:SF599">
    <property type="entry name" value="G-PROTEIN COUPLED RECEPTORS FAMILY 3 PROFILE DOMAIN-CONTAINING PROTEIN"/>
    <property type="match status" value="1"/>
</dbReference>
<feature type="transmembrane region" description="Helical" evidence="12">
    <location>
        <begin position="664"/>
        <end position="688"/>
    </location>
</feature>
<dbReference type="PRINTS" id="PR01535">
    <property type="entry name" value="VOMERONASL2R"/>
</dbReference>
<sequence>FLLFFFLYLYLFSFSTFQFCITLHVFSLNSPTSHSPSLSSFVLIMFNNAMSVKCAIGSIFWNNTLDRTQENIQNIKKNIFLMYDMQFHCSAVSKNYQHALALVYAVKEINENHQILPNITLGFHIYESYYIAQWTYHSTLELLSTQNRFIPNYKCGIQNRLMAVIGALYFAASIHIANILGTYKVPQFTYGSIPLKNDETEAYSFYQMVPKETYQHTGILQLLLHFKWIWVGVIAKNDENGDVFVRTLSKMFSLNHICFAFIERVEEIYTNEIYEAIGWLTGIYNVTMQSNANAVIFYEEDIVNFRWFLYLPEMEQGIMMPKGKVWILTVQLELLSCHFQKSWDIQTMHGALAFTIHSKEVLGFQLFLQTRNHLGTKEDGFVRTFWEQTFECELPDKLLEETAEKTCTGEEKLESLPGPVFEMSMTGHSYSIYNAVYAVAHTLHAICEYYSFTFSWKIVIFWDEISFDLNRELVAGIDLTNWVTFPNQSFKRVKVGRVDPQAKSFSINADAIMWHNSFNQMLPFSVCNEHCEPGYSKKMKVGRPFCCYDCSLCPEGKIANMEDCIKCPNDHHPNKDHDFCIPKLITYLSFKEPLGFSLVFFSLFLSLITALVLAIFVKHHNTPIVKANNQNLTYTLLISLMFCFLSALLFINKPEKATCLLRQMTFAITFSVAVSSVFAKTITVVLIFMATKPGSSMRSWVGQRLSISIVLGCALVQVGLCAMWLATSPPFPDADMHSLNEQIVLECNEGSVVMFYCVLGYLGFLAAISFMVAFHARKLPDIFNETKFITFSMLVFCSVWLSFVPTYLSTKGKYMVAVEIFSILSSSAGLLGCIFFPKCYIILWRPEKNNKKLIRGKL</sequence>
<dbReference type="FunFam" id="3.40.50.2300:FF:000024">
    <property type="entry name" value="Vomeronasal 2, receptor 73"/>
    <property type="match status" value="1"/>
</dbReference>
<evidence type="ECO:0000256" key="10">
    <source>
        <dbReference type="ARBA" id="ARBA00023180"/>
    </source>
</evidence>
<dbReference type="Proteomes" id="UP000694545">
    <property type="component" value="Unplaced"/>
</dbReference>
<evidence type="ECO:0000256" key="5">
    <source>
        <dbReference type="ARBA" id="ARBA00022729"/>
    </source>
</evidence>
<dbReference type="InterPro" id="IPR004073">
    <property type="entry name" value="GPCR_3_vmron_rcpt_2"/>
</dbReference>
<dbReference type="InterPro" id="IPR038550">
    <property type="entry name" value="GPCR_3_9-Cys_sf"/>
</dbReference>
<feature type="domain" description="G-protein coupled receptors family 3 profile" evidence="13">
    <location>
        <begin position="594"/>
        <end position="858"/>
    </location>
</feature>
<dbReference type="InterPro" id="IPR001828">
    <property type="entry name" value="ANF_lig-bd_rcpt"/>
</dbReference>
<keyword evidence="11" id="KW-0807">Transducer</keyword>
<evidence type="ECO:0000256" key="2">
    <source>
        <dbReference type="ARBA" id="ARBA00007242"/>
    </source>
</evidence>
<dbReference type="GO" id="GO:0004930">
    <property type="term" value="F:G protein-coupled receptor activity"/>
    <property type="evidence" value="ECO:0007669"/>
    <property type="project" value="UniProtKB-KW"/>
</dbReference>
<dbReference type="InterPro" id="IPR017979">
    <property type="entry name" value="GPCR_3_CS"/>
</dbReference>
<dbReference type="Pfam" id="PF07562">
    <property type="entry name" value="NCD3G"/>
    <property type="match status" value="1"/>
</dbReference>
<evidence type="ECO:0000256" key="7">
    <source>
        <dbReference type="ARBA" id="ARBA00023040"/>
    </source>
</evidence>
<proteinExistence type="inferred from homology"/>
<evidence type="ECO:0000256" key="1">
    <source>
        <dbReference type="ARBA" id="ARBA00004651"/>
    </source>
</evidence>
<dbReference type="PRINTS" id="PR00248">
    <property type="entry name" value="GPCRMGR"/>
</dbReference>
<accession>A0A8D2L7G0</accession>
<evidence type="ECO:0000256" key="12">
    <source>
        <dbReference type="SAM" id="Phobius"/>
    </source>
</evidence>
<keyword evidence="8 12" id="KW-0472">Membrane</keyword>
<keyword evidence="3" id="KW-1003">Cell membrane</keyword>